<feature type="signal peptide" evidence="2">
    <location>
        <begin position="1"/>
        <end position="21"/>
    </location>
</feature>
<organism evidence="3 4">
    <name type="scientific">Sagittula marina</name>
    <dbReference type="NCBI Taxonomy" id="943940"/>
    <lineage>
        <taxon>Bacteria</taxon>
        <taxon>Pseudomonadati</taxon>
        <taxon>Pseudomonadota</taxon>
        <taxon>Alphaproteobacteria</taxon>
        <taxon>Rhodobacterales</taxon>
        <taxon>Roseobacteraceae</taxon>
        <taxon>Sagittula</taxon>
    </lineage>
</organism>
<keyword evidence="1" id="KW-0812">Transmembrane</keyword>
<feature type="transmembrane region" description="Helical" evidence="1">
    <location>
        <begin position="31"/>
        <end position="53"/>
    </location>
</feature>
<dbReference type="AlphaFoldDB" id="A0A7W6DQZ5"/>
<evidence type="ECO:0000256" key="1">
    <source>
        <dbReference type="SAM" id="Phobius"/>
    </source>
</evidence>
<name>A0A7W6DQZ5_9RHOB</name>
<reference evidence="3 4" key="1">
    <citation type="submission" date="2020-08" db="EMBL/GenBank/DDBJ databases">
        <title>Genomic Encyclopedia of Type Strains, Phase IV (KMG-IV): sequencing the most valuable type-strain genomes for metagenomic binning, comparative biology and taxonomic classification.</title>
        <authorList>
            <person name="Goeker M."/>
        </authorList>
    </citation>
    <scope>NUCLEOTIDE SEQUENCE [LARGE SCALE GENOMIC DNA]</scope>
    <source>
        <strain evidence="3 4">DSM 102235</strain>
    </source>
</reference>
<comment type="caution">
    <text evidence="3">The sequence shown here is derived from an EMBL/GenBank/DDBJ whole genome shotgun (WGS) entry which is preliminary data.</text>
</comment>
<evidence type="ECO:0000313" key="3">
    <source>
        <dbReference type="EMBL" id="MBB3986111.1"/>
    </source>
</evidence>
<sequence length="65" mass="6274">MKFAKIAAVALLAAAPFAASAQEADPFVSTQLSAIPALAIIGGVAVVVAVAAAESKSDSSTGTND</sequence>
<keyword evidence="4" id="KW-1185">Reference proteome</keyword>
<evidence type="ECO:0000313" key="4">
    <source>
        <dbReference type="Proteomes" id="UP000541426"/>
    </source>
</evidence>
<accession>A0A7W6DQZ5</accession>
<evidence type="ECO:0000256" key="2">
    <source>
        <dbReference type="SAM" id="SignalP"/>
    </source>
</evidence>
<keyword evidence="1" id="KW-0472">Membrane</keyword>
<dbReference type="Proteomes" id="UP000541426">
    <property type="component" value="Unassembled WGS sequence"/>
</dbReference>
<dbReference type="RefSeq" id="WP_183966235.1">
    <property type="nucleotide sequence ID" value="NZ_BAABBZ010000007.1"/>
</dbReference>
<proteinExistence type="predicted"/>
<dbReference type="EMBL" id="JACIEJ010000005">
    <property type="protein sequence ID" value="MBB3986111.1"/>
    <property type="molecule type" value="Genomic_DNA"/>
</dbReference>
<feature type="chain" id="PRO_5031457589" evidence="2">
    <location>
        <begin position="22"/>
        <end position="65"/>
    </location>
</feature>
<keyword evidence="1" id="KW-1133">Transmembrane helix</keyword>
<keyword evidence="2" id="KW-0732">Signal</keyword>
<protein>
    <submittedName>
        <fullName evidence="3">Putative outer membrane protein</fullName>
    </submittedName>
</protein>
<gene>
    <name evidence="3" type="ORF">GGQ68_002449</name>
</gene>